<dbReference type="InterPro" id="IPR027417">
    <property type="entry name" value="P-loop_NTPase"/>
</dbReference>
<dbReference type="GO" id="GO:0003743">
    <property type="term" value="F:translation initiation factor activity"/>
    <property type="evidence" value="ECO:0007669"/>
    <property type="project" value="UniProtKB-KW"/>
</dbReference>
<accession>A0A0G0WGJ0</accession>
<dbReference type="InterPro" id="IPR023115">
    <property type="entry name" value="TIF_IF2_dom3"/>
</dbReference>
<dbReference type="CDD" id="cd03702">
    <property type="entry name" value="IF2_mtIF2_II"/>
    <property type="match status" value="1"/>
</dbReference>
<dbReference type="Pfam" id="PF22042">
    <property type="entry name" value="EF-G_D2"/>
    <property type="match status" value="1"/>
</dbReference>
<dbReference type="SUPFAM" id="SSF52540">
    <property type="entry name" value="P-loop containing nucleoside triphosphate hydrolases"/>
    <property type="match status" value="1"/>
</dbReference>
<dbReference type="InterPro" id="IPR009000">
    <property type="entry name" value="Transl_B-barrel_sf"/>
</dbReference>
<dbReference type="Proteomes" id="UP000034753">
    <property type="component" value="Unassembled WGS sequence"/>
</dbReference>
<keyword evidence="3 8" id="KW-0396">Initiation factor</keyword>
<evidence type="ECO:0000256" key="1">
    <source>
        <dbReference type="ARBA" id="ARBA00007733"/>
    </source>
</evidence>
<protein>
    <recommendedName>
        <fullName evidence="2">Translation initiation factor IF-2</fullName>
    </recommendedName>
</protein>
<dbReference type="PROSITE" id="PS51722">
    <property type="entry name" value="G_TR_2"/>
    <property type="match status" value="1"/>
</dbReference>
<dbReference type="SUPFAM" id="SSF52156">
    <property type="entry name" value="Initiation factor IF2/eIF5b, domain 3"/>
    <property type="match status" value="1"/>
</dbReference>
<dbReference type="Pfam" id="PF00009">
    <property type="entry name" value="GTP_EFTU"/>
    <property type="match status" value="1"/>
</dbReference>
<dbReference type="InterPro" id="IPR015760">
    <property type="entry name" value="TIF_IF2"/>
</dbReference>
<keyword evidence="4" id="KW-0547">Nucleotide-binding</keyword>
<dbReference type="InterPro" id="IPR044145">
    <property type="entry name" value="IF2_II"/>
</dbReference>
<dbReference type="PATRIC" id="fig|1618429.3.peg.1009"/>
<name>A0A0G0WGJ0_9BACT</name>
<comment type="similarity">
    <text evidence="1">Belongs to the TRAFAC class translation factor GTPase superfamily. Classic translation factor GTPase family. IF-2 subfamily.</text>
</comment>
<dbReference type="Pfam" id="PF11987">
    <property type="entry name" value="IF-2"/>
    <property type="match status" value="1"/>
</dbReference>
<dbReference type="InterPro" id="IPR005225">
    <property type="entry name" value="Small_GTP-bd"/>
</dbReference>
<dbReference type="SUPFAM" id="SSF50447">
    <property type="entry name" value="Translation proteins"/>
    <property type="match status" value="2"/>
</dbReference>
<sequence>MSSQTRPPVVTILGHVDHGKTTLLDFIRKSNVAAKEHGGITQATSAYQVEIPREAQDDPPRRITFIDTPGHAAFEKMRYRGARLADVAVLVVAVEDGVMPQTVEAIKHIQGVGIPMIVAVNKIDLPGVNVKVQMEKIKKQLSDQKILVEEYGGDVPIVQVSAKTGEGIPGLLETIILVSEMHEFKGDPAKPAFGIVIESKMDRFKGPVATILVRDGTLKKGDPLLAGGAKGKVRGLLDWEGKNMEQTGPSTPVEVSGFENVPPVGSELGKETEKEAQMEVKSLIDKLKQEGHDILNVVVKADKEGSLEAVEDILNKFNEGDRRIKIILKSTGEITDSDIDVAAATKAIVLGFNTGVASSAGKLAEANHVLVRTYKVIYELADEVKEVVEGILEKGALEEVFGRAQIIAEFPYGKGEKIAGCKVLEGVISKGPKIRIVRGDDPSLGSGQVIGEAKIKSLKKVKEEVAKVEKGMECGMMFEPGLDFKIGDLVESFRTL</sequence>
<dbReference type="PRINTS" id="PR00315">
    <property type="entry name" value="ELONGATNFCT"/>
</dbReference>
<evidence type="ECO:0000256" key="6">
    <source>
        <dbReference type="ARBA" id="ARBA00023134"/>
    </source>
</evidence>
<evidence type="ECO:0000313" key="9">
    <source>
        <dbReference type="Proteomes" id="UP000034753"/>
    </source>
</evidence>
<dbReference type="PANTHER" id="PTHR43381">
    <property type="entry name" value="TRANSLATION INITIATION FACTOR IF-2-RELATED"/>
    <property type="match status" value="1"/>
</dbReference>
<dbReference type="GO" id="GO:0005525">
    <property type="term" value="F:GTP binding"/>
    <property type="evidence" value="ECO:0007669"/>
    <property type="project" value="UniProtKB-KW"/>
</dbReference>
<dbReference type="InterPro" id="IPR053905">
    <property type="entry name" value="EF-G-like_DII"/>
</dbReference>
<dbReference type="Gene3D" id="3.40.50.300">
    <property type="entry name" value="P-loop containing nucleotide triphosphate hydrolases"/>
    <property type="match status" value="1"/>
</dbReference>
<evidence type="ECO:0000256" key="4">
    <source>
        <dbReference type="ARBA" id="ARBA00022741"/>
    </source>
</evidence>
<evidence type="ECO:0000313" key="8">
    <source>
        <dbReference type="EMBL" id="KKS12069.1"/>
    </source>
</evidence>
<dbReference type="InterPro" id="IPR036925">
    <property type="entry name" value="TIF_IF2_dom3_sf"/>
</dbReference>
<keyword evidence="6" id="KW-0342">GTP-binding</keyword>
<dbReference type="GO" id="GO:0003924">
    <property type="term" value="F:GTPase activity"/>
    <property type="evidence" value="ECO:0007669"/>
    <property type="project" value="InterPro"/>
</dbReference>
<evidence type="ECO:0000259" key="7">
    <source>
        <dbReference type="PROSITE" id="PS51722"/>
    </source>
</evidence>
<dbReference type="AlphaFoldDB" id="A0A0G0WGJ0"/>
<dbReference type="FunFam" id="3.40.50.300:FF:000019">
    <property type="entry name" value="Translation initiation factor IF-2"/>
    <property type="match status" value="1"/>
</dbReference>
<keyword evidence="5" id="KW-0648">Protein biosynthesis</keyword>
<dbReference type="InterPro" id="IPR000795">
    <property type="entry name" value="T_Tr_GTP-bd_dom"/>
</dbReference>
<evidence type="ECO:0000256" key="2">
    <source>
        <dbReference type="ARBA" id="ARBA00020675"/>
    </source>
</evidence>
<comment type="caution">
    <text evidence="8">The sequence shown here is derived from an EMBL/GenBank/DDBJ whole genome shotgun (WGS) entry which is preliminary data.</text>
</comment>
<dbReference type="Gene3D" id="3.40.50.10050">
    <property type="entry name" value="Translation initiation factor IF- 2, domain 3"/>
    <property type="match status" value="1"/>
</dbReference>
<evidence type="ECO:0000256" key="3">
    <source>
        <dbReference type="ARBA" id="ARBA00022540"/>
    </source>
</evidence>
<dbReference type="Gene3D" id="2.40.30.10">
    <property type="entry name" value="Translation factors"/>
    <property type="match status" value="2"/>
</dbReference>
<dbReference type="PANTHER" id="PTHR43381:SF5">
    <property type="entry name" value="TR-TYPE G DOMAIN-CONTAINING PROTEIN"/>
    <property type="match status" value="1"/>
</dbReference>
<feature type="domain" description="Tr-type G" evidence="7">
    <location>
        <begin position="5"/>
        <end position="189"/>
    </location>
</feature>
<organism evidence="8 9">
    <name type="scientific">Candidatus Daviesbacteria bacterium GW2011_GWB1_41_5</name>
    <dbReference type="NCBI Taxonomy" id="1618429"/>
    <lineage>
        <taxon>Bacteria</taxon>
        <taxon>Candidatus Daviesiibacteriota</taxon>
    </lineage>
</organism>
<dbReference type="CDD" id="cd03692">
    <property type="entry name" value="mtIF2_IVc"/>
    <property type="match status" value="1"/>
</dbReference>
<gene>
    <name evidence="8" type="ORF">UU67_C0058G0011</name>
</gene>
<dbReference type="NCBIfam" id="TIGR00231">
    <property type="entry name" value="small_GTP"/>
    <property type="match status" value="1"/>
</dbReference>
<reference evidence="8 9" key="1">
    <citation type="journal article" date="2015" name="Nature">
        <title>rRNA introns, odd ribosomes, and small enigmatic genomes across a large radiation of phyla.</title>
        <authorList>
            <person name="Brown C.T."/>
            <person name="Hug L.A."/>
            <person name="Thomas B.C."/>
            <person name="Sharon I."/>
            <person name="Castelle C.J."/>
            <person name="Singh A."/>
            <person name="Wilkins M.J."/>
            <person name="Williams K.H."/>
            <person name="Banfield J.F."/>
        </authorList>
    </citation>
    <scope>NUCLEOTIDE SEQUENCE [LARGE SCALE GENOMIC DNA]</scope>
</reference>
<dbReference type="CDD" id="cd01887">
    <property type="entry name" value="IF2_eIF5B"/>
    <property type="match status" value="1"/>
</dbReference>
<proteinExistence type="inferred from homology"/>
<dbReference type="FunFam" id="3.40.50.10050:FF:000001">
    <property type="entry name" value="Translation initiation factor IF-2"/>
    <property type="match status" value="1"/>
</dbReference>
<dbReference type="GO" id="GO:0005737">
    <property type="term" value="C:cytoplasm"/>
    <property type="evidence" value="ECO:0007669"/>
    <property type="project" value="TreeGrafter"/>
</dbReference>
<dbReference type="FunFam" id="2.40.30.10:FF:000008">
    <property type="entry name" value="Translation initiation factor IF-2"/>
    <property type="match status" value="1"/>
</dbReference>
<evidence type="ECO:0000256" key="5">
    <source>
        <dbReference type="ARBA" id="ARBA00022917"/>
    </source>
</evidence>
<dbReference type="EMBL" id="LCBN01000058">
    <property type="protein sequence ID" value="KKS12069.1"/>
    <property type="molecule type" value="Genomic_DNA"/>
</dbReference>